<dbReference type="Proteomes" id="UP000193866">
    <property type="component" value="Unassembled WGS sequence"/>
</dbReference>
<evidence type="ECO:0000313" key="2">
    <source>
        <dbReference type="Proteomes" id="UP000193866"/>
    </source>
</evidence>
<reference evidence="1 2" key="1">
    <citation type="submission" date="2016-01" db="EMBL/GenBank/DDBJ databases">
        <title>The new phylogeny of the genus Mycobacterium.</title>
        <authorList>
            <person name="Tarcisio F."/>
            <person name="Conor M."/>
            <person name="Antonella G."/>
            <person name="Elisabetta G."/>
            <person name="Giulia F.S."/>
            <person name="Sara T."/>
            <person name="Anna F."/>
            <person name="Clotilde B."/>
            <person name="Roberto B."/>
            <person name="Veronica D.S."/>
            <person name="Fabio R."/>
            <person name="Monica P."/>
            <person name="Olivier J."/>
            <person name="Enrico T."/>
            <person name="Nicola S."/>
        </authorList>
    </citation>
    <scope>NUCLEOTIDE SEQUENCE [LARGE SCALE GENOMIC DNA]</scope>
    <source>
        <strain evidence="1 2">DSM 45394</strain>
    </source>
</reference>
<organism evidence="1 2">
    <name type="scientific">Mycolicibacter longobardus</name>
    <dbReference type="NCBI Taxonomy" id="1108812"/>
    <lineage>
        <taxon>Bacteria</taxon>
        <taxon>Bacillati</taxon>
        <taxon>Actinomycetota</taxon>
        <taxon>Actinomycetes</taxon>
        <taxon>Mycobacteriales</taxon>
        <taxon>Mycobacteriaceae</taxon>
        <taxon>Mycolicibacter</taxon>
    </lineage>
</organism>
<sequence>MFLPGEVESLGFAGSRQSNAFPVRRQVGLDETAVAESLDVAAPLAFTRPPPIYTIHRLLNHRTGACIDRAAFACLLQVAKDRQ</sequence>
<evidence type="ECO:0000313" key="1">
    <source>
        <dbReference type="EMBL" id="ORW08028.1"/>
    </source>
</evidence>
<dbReference type="STRING" id="1108812.AWC16_20025"/>
<name>A0A1X1YAA8_9MYCO</name>
<accession>A0A1X1YAA8</accession>
<protein>
    <submittedName>
        <fullName evidence="1">Uncharacterized protein</fullName>
    </submittedName>
</protein>
<gene>
    <name evidence="1" type="ORF">AWC16_20025</name>
</gene>
<comment type="caution">
    <text evidence="1">The sequence shown here is derived from an EMBL/GenBank/DDBJ whole genome shotgun (WGS) entry which is preliminary data.</text>
</comment>
<proteinExistence type="predicted"/>
<keyword evidence="2" id="KW-1185">Reference proteome</keyword>
<dbReference type="AlphaFoldDB" id="A0A1X1YAA8"/>
<dbReference type="EMBL" id="LQPG01000039">
    <property type="protein sequence ID" value="ORW08028.1"/>
    <property type="molecule type" value="Genomic_DNA"/>
</dbReference>